<reference evidence="1" key="1">
    <citation type="journal article" date="2014" name="Int. J. Syst. Evol. Microbiol.">
        <title>Complete genome sequence of Corynebacterium casei LMG S-19264T (=DSM 44701T), isolated from a smear-ripened cheese.</title>
        <authorList>
            <consortium name="US DOE Joint Genome Institute (JGI-PGF)"/>
            <person name="Walter F."/>
            <person name="Albersmeier A."/>
            <person name="Kalinowski J."/>
            <person name="Ruckert C."/>
        </authorList>
    </citation>
    <scope>NUCLEOTIDE SEQUENCE</scope>
    <source>
        <strain evidence="1">VKM Ac-1321</strain>
    </source>
</reference>
<protein>
    <submittedName>
        <fullName evidence="1">Uncharacterized protein</fullName>
    </submittedName>
</protein>
<name>A0A9W6NLG2_9ACTN</name>
<sequence length="83" mass="7948">MPYSKPSLQDNSQAPVTAVRGRCCRGGEAGDAGTDLVRFGQAEVGVEGRGVPVVLAGAVGVAEGVVGVAESGVGAGPLVAVGG</sequence>
<dbReference type="Proteomes" id="UP001143480">
    <property type="component" value="Unassembled WGS sequence"/>
</dbReference>
<proteinExistence type="predicted"/>
<gene>
    <name evidence="1" type="ORF">GCM10017581_030600</name>
</gene>
<reference evidence="1" key="2">
    <citation type="submission" date="2023-01" db="EMBL/GenBank/DDBJ databases">
        <authorList>
            <person name="Sun Q."/>
            <person name="Evtushenko L."/>
        </authorList>
    </citation>
    <scope>NUCLEOTIDE SEQUENCE</scope>
    <source>
        <strain evidence="1">VKM Ac-1321</strain>
    </source>
</reference>
<evidence type="ECO:0000313" key="1">
    <source>
        <dbReference type="EMBL" id="GLL01319.1"/>
    </source>
</evidence>
<comment type="caution">
    <text evidence="1">The sequence shown here is derived from an EMBL/GenBank/DDBJ whole genome shotgun (WGS) entry which is preliminary data.</text>
</comment>
<evidence type="ECO:0000313" key="2">
    <source>
        <dbReference type="Proteomes" id="UP001143480"/>
    </source>
</evidence>
<dbReference type="AlphaFoldDB" id="A0A9W6NLG2"/>
<dbReference type="EMBL" id="BSFP01000014">
    <property type="protein sequence ID" value="GLL01319.1"/>
    <property type="molecule type" value="Genomic_DNA"/>
</dbReference>
<organism evidence="1 2">
    <name type="scientific">Dactylosporangium matsuzakiense</name>
    <dbReference type="NCBI Taxonomy" id="53360"/>
    <lineage>
        <taxon>Bacteria</taxon>
        <taxon>Bacillati</taxon>
        <taxon>Actinomycetota</taxon>
        <taxon>Actinomycetes</taxon>
        <taxon>Micromonosporales</taxon>
        <taxon>Micromonosporaceae</taxon>
        <taxon>Dactylosporangium</taxon>
    </lineage>
</organism>
<accession>A0A9W6NLG2</accession>
<keyword evidence="2" id="KW-1185">Reference proteome</keyword>